<reference evidence="3" key="1">
    <citation type="submission" date="2019-07" db="EMBL/GenBank/DDBJ databases">
        <title>Shewanella sp. YLB-08 draft genomic sequence.</title>
        <authorList>
            <person name="Yu L."/>
        </authorList>
    </citation>
    <scope>NUCLEOTIDE SEQUENCE [LARGE SCALE GENOMIC DNA]</scope>
    <source>
        <strain evidence="3">JCM 20706</strain>
    </source>
</reference>
<dbReference type="OrthoDB" id="6267386at2"/>
<evidence type="ECO:0000313" key="3">
    <source>
        <dbReference type="Proteomes" id="UP000318126"/>
    </source>
</evidence>
<evidence type="ECO:0000256" key="1">
    <source>
        <dbReference type="SAM" id="Phobius"/>
    </source>
</evidence>
<dbReference type="RefSeq" id="WP_144040843.1">
    <property type="nucleotide sequence ID" value="NZ_BMPL01000036.1"/>
</dbReference>
<organism evidence="2 3">
    <name type="scientific">Shewanella hanedai</name>
    <name type="common">Alteromonas hanedai</name>
    <dbReference type="NCBI Taxonomy" id="25"/>
    <lineage>
        <taxon>Bacteria</taxon>
        <taxon>Pseudomonadati</taxon>
        <taxon>Pseudomonadota</taxon>
        <taxon>Gammaproteobacteria</taxon>
        <taxon>Alteromonadales</taxon>
        <taxon>Shewanellaceae</taxon>
        <taxon>Shewanella</taxon>
    </lineage>
</organism>
<protein>
    <submittedName>
        <fullName evidence="2">Uncharacterized protein</fullName>
    </submittedName>
</protein>
<keyword evidence="3" id="KW-1185">Reference proteome</keyword>
<dbReference type="EMBL" id="VKGK01000017">
    <property type="protein sequence ID" value="TRY13613.1"/>
    <property type="molecule type" value="Genomic_DNA"/>
</dbReference>
<name>A0A553JME2_SHEHA</name>
<evidence type="ECO:0000313" key="2">
    <source>
        <dbReference type="EMBL" id="TRY13613.1"/>
    </source>
</evidence>
<gene>
    <name evidence="2" type="ORF">FN961_14205</name>
</gene>
<comment type="caution">
    <text evidence="2">The sequence shown here is derived from an EMBL/GenBank/DDBJ whole genome shotgun (WGS) entry which is preliminary data.</text>
</comment>
<accession>A0A553JME2</accession>
<keyword evidence="1" id="KW-0472">Membrane</keyword>
<dbReference type="AlphaFoldDB" id="A0A553JME2"/>
<keyword evidence="1" id="KW-1133">Transmembrane helix</keyword>
<feature type="transmembrane region" description="Helical" evidence="1">
    <location>
        <begin position="12"/>
        <end position="36"/>
    </location>
</feature>
<dbReference type="Proteomes" id="UP000318126">
    <property type="component" value="Unassembled WGS sequence"/>
</dbReference>
<sequence>MNNKNDQTKKFLPIWVWAVVMIQIALVLLFSVGTAINPGDFIPNVTELNYVTQLYITRNVTVALGVIIALLLKSHKALFVMLIVRVLTDISDVITVYALNVEVIKSSVPMVLVLLIIPALLAVMYLWKVVKNEQDVTA</sequence>
<keyword evidence="1" id="KW-0812">Transmembrane</keyword>
<feature type="transmembrane region" description="Helical" evidence="1">
    <location>
        <begin position="106"/>
        <end position="127"/>
    </location>
</feature>
<proteinExistence type="predicted"/>
<feature type="transmembrane region" description="Helical" evidence="1">
    <location>
        <begin position="79"/>
        <end position="100"/>
    </location>
</feature>
<feature type="transmembrane region" description="Helical" evidence="1">
    <location>
        <begin position="56"/>
        <end position="72"/>
    </location>
</feature>